<sequence>MADADEGTGVGEAEEVEGPAGAGLFVPPASVLSAGPAEQDARTTTAEHASKARRARFPAEVWEMSVGSFQSVFSIAEPNHIWCTRIKGFE</sequence>
<evidence type="ECO:0000313" key="2">
    <source>
        <dbReference type="EMBL" id="MCC3265636.1"/>
    </source>
</evidence>
<accession>A0ABS8GG61</accession>
<gene>
    <name evidence="2" type="ORF">LJ752_06210</name>
</gene>
<keyword evidence="3" id="KW-1185">Reference proteome</keyword>
<comment type="caution">
    <text evidence="2">The sequence shown here is derived from an EMBL/GenBank/DDBJ whole genome shotgun (WGS) entry which is preliminary data.</text>
</comment>
<reference evidence="2" key="1">
    <citation type="submission" date="2021-10" db="EMBL/GenBank/DDBJ databases">
        <title>Novel species in genus Arthrobacter.</title>
        <authorList>
            <person name="Liu Y."/>
        </authorList>
    </citation>
    <scope>NUCLEOTIDE SEQUENCE</scope>
    <source>
        <strain evidence="2">Zg-Y786</strain>
    </source>
</reference>
<proteinExistence type="predicted"/>
<organism evidence="2 3">
    <name type="scientific">Arthrobacter gengyunqii</name>
    <dbReference type="NCBI Taxonomy" id="2886940"/>
    <lineage>
        <taxon>Bacteria</taxon>
        <taxon>Bacillati</taxon>
        <taxon>Actinomycetota</taxon>
        <taxon>Actinomycetes</taxon>
        <taxon>Micrococcales</taxon>
        <taxon>Micrococcaceae</taxon>
        <taxon>Arthrobacter</taxon>
    </lineage>
</organism>
<evidence type="ECO:0000256" key="1">
    <source>
        <dbReference type="SAM" id="MobiDB-lite"/>
    </source>
</evidence>
<name>A0ABS8GG61_9MICC</name>
<feature type="region of interest" description="Disordered" evidence="1">
    <location>
        <begin position="1"/>
        <end position="54"/>
    </location>
</feature>
<dbReference type="Proteomes" id="UP001139168">
    <property type="component" value="Unassembled WGS sequence"/>
</dbReference>
<protein>
    <submittedName>
        <fullName evidence="2">Uncharacterized protein</fullName>
    </submittedName>
</protein>
<dbReference type="RefSeq" id="WP_227890464.1">
    <property type="nucleotide sequence ID" value="NZ_JAJFZQ010000004.1"/>
</dbReference>
<evidence type="ECO:0000313" key="3">
    <source>
        <dbReference type="Proteomes" id="UP001139168"/>
    </source>
</evidence>
<feature type="compositionally biased region" description="Acidic residues" evidence="1">
    <location>
        <begin position="1"/>
        <end position="17"/>
    </location>
</feature>
<dbReference type="EMBL" id="JAJFZQ010000004">
    <property type="protein sequence ID" value="MCC3265636.1"/>
    <property type="molecule type" value="Genomic_DNA"/>
</dbReference>